<name>A0A645HB38_9ZZZZ</name>
<evidence type="ECO:0000313" key="2">
    <source>
        <dbReference type="EMBL" id="MPN36245.1"/>
    </source>
</evidence>
<dbReference type="EMBL" id="VSSQ01090278">
    <property type="protein sequence ID" value="MPN36245.1"/>
    <property type="molecule type" value="Genomic_DNA"/>
</dbReference>
<feature type="compositionally biased region" description="Polar residues" evidence="1">
    <location>
        <begin position="1"/>
        <end position="17"/>
    </location>
</feature>
<dbReference type="AlphaFoldDB" id="A0A645HB38"/>
<proteinExistence type="predicted"/>
<sequence>MICQSQDTPFGTATNRSAHMAESRSPGTTGKYKIINSRQSVIGFINSQFYFFHILGLDDTYGMQVSLLLIRCQIRPHTKKLVLHHTQKLGITLFSQISNEHPQMSIELIYRAISLEPCIRFQHPRTPNQSGTPFVTRLRIY</sequence>
<evidence type="ECO:0000256" key="1">
    <source>
        <dbReference type="SAM" id="MobiDB-lite"/>
    </source>
</evidence>
<protein>
    <submittedName>
        <fullName evidence="2">Uncharacterized protein</fullName>
    </submittedName>
</protein>
<gene>
    <name evidence="2" type="ORF">SDC9_183754</name>
</gene>
<comment type="caution">
    <text evidence="2">The sequence shown here is derived from an EMBL/GenBank/DDBJ whole genome shotgun (WGS) entry which is preliminary data.</text>
</comment>
<accession>A0A645HB38</accession>
<reference evidence="2" key="1">
    <citation type="submission" date="2019-08" db="EMBL/GenBank/DDBJ databases">
        <authorList>
            <person name="Kucharzyk K."/>
            <person name="Murdoch R.W."/>
            <person name="Higgins S."/>
            <person name="Loffler F."/>
        </authorList>
    </citation>
    <scope>NUCLEOTIDE SEQUENCE</scope>
</reference>
<feature type="region of interest" description="Disordered" evidence="1">
    <location>
        <begin position="1"/>
        <end position="27"/>
    </location>
</feature>
<organism evidence="2">
    <name type="scientific">bioreactor metagenome</name>
    <dbReference type="NCBI Taxonomy" id="1076179"/>
    <lineage>
        <taxon>unclassified sequences</taxon>
        <taxon>metagenomes</taxon>
        <taxon>ecological metagenomes</taxon>
    </lineage>
</organism>